<feature type="transmembrane region" description="Helical" evidence="6">
    <location>
        <begin position="818"/>
        <end position="838"/>
    </location>
</feature>
<dbReference type="Gene3D" id="1.20.1070.10">
    <property type="entry name" value="Rhodopsin 7-helix transmembrane proteins"/>
    <property type="match status" value="1"/>
</dbReference>
<feature type="transmembrane region" description="Helical" evidence="6">
    <location>
        <begin position="726"/>
        <end position="744"/>
    </location>
</feature>
<dbReference type="PANTHER" id="PTHR47767">
    <property type="entry name" value="ADHESION G PROTEIN-COUPLED RECEPTOR G7"/>
    <property type="match status" value="1"/>
</dbReference>
<evidence type="ECO:0000313" key="10">
    <source>
        <dbReference type="Proteomes" id="UP000095300"/>
    </source>
</evidence>
<evidence type="ECO:0000256" key="3">
    <source>
        <dbReference type="ARBA" id="ARBA00022989"/>
    </source>
</evidence>
<feature type="signal peptide" evidence="7">
    <location>
        <begin position="1"/>
        <end position="22"/>
    </location>
</feature>
<evidence type="ECO:0000256" key="2">
    <source>
        <dbReference type="ARBA" id="ARBA00022692"/>
    </source>
</evidence>
<dbReference type="AlphaFoldDB" id="A0A1I8PBP2"/>
<dbReference type="PROSITE" id="PS50261">
    <property type="entry name" value="G_PROTEIN_RECEP_F2_4"/>
    <property type="match status" value="1"/>
</dbReference>
<dbReference type="EnsemblMetazoa" id="SCAU006637-RA">
    <property type="protein sequence ID" value="SCAU006637-PA"/>
    <property type="gene ID" value="SCAU006637"/>
</dbReference>
<protein>
    <recommendedName>
        <fullName evidence="8">G-protein coupled receptors family 2 profile 2 domain-containing protein</fullName>
    </recommendedName>
</protein>
<dbReference type="InterPro" id="IPR000832">
    <property type="entry name" value="GPCR_2_secretin-like"/>
</dbReference>
<dbReference type="InterPro" id="IPR017981">
    <property type="entry name" value="GPCR_2-like_7TM"/>
</dbReference>
<keyword evidence="4 6" id="KW-0472">Membrane</keyword>
<gene>
    <name evidence="9" type="primary">106081971</name>
</gene>
<dbReference type="VEuPathDB" id="VectorBase:SCAU006637"/>
<dbReference type="GO" id="GO:0016020">
    <property type="term" value="C:membrane"/>
    <property type="evidence" value="ECO:0007669"/>
    <property type="project" value="UniProtKB-SubCell"/>
</dbReference>
<keyword evidence="2 6" id="KW-0812">Transmembrane</keyword>
<evidence type="ECO:0000256" key="7">
    <source>
        <dbReference type="SAM" id="SignalP"/>
    </source>
</evidence>
<dbReference type="SUPFAM" id="SSF81321">
    <property type="entry name" value="Family A G protein-coupled receptor-like"/>
    <property type="match status" value="1"/>
</dbReference>
<organism evidence="9 10">
    <name type="scientific">Stomoxys calcitrans</name>
    <name type="common">Stable fly</name>
    <name type="synonym">Conops calcitrans</name>
    <dbReference type="NCBI Taxonomy" id="35570"/>
    <lineage>
        <taxon>Eukaryota</taxon>
        <taxon>Metazoa</taxon>
        <taxon>Ecdysozoa</taxon>
        <taxon>Arthropoda</taxon>
        <taxon>Hexapoda</taxon>
        <taxon>Insecta</taxon>
        <taxon>Pterygota</taxon>
        <taxon>Neoptera</taxon>
        <taxon>Endopterygota</taxon>
        <taxon>Diptera</taxon>
        <taxon>Brachycera</taxon>
        <taxon>Muscomorpha</taxon>
        <taxon>Muscoidea</taxon>
        <taxon>Muscidae</taxon>
        <taxon>Stomoxys</taxon>
    </lineage>
</organism>
<evidence type="ECO:0000259" key="8">
    <source>
        <dbReference type="PROSITE" id="PS50261"/>
    </source>
</evidence>
<dbReference type="Gene3D" id="2.60.220.50">
    <property type="match status" value="1"/>
</dbReference>
<proteinExistence type="predicted"/>
<feature type="transmembrane region" description="Helical" evidence="6">
    <location>
        <begin position="774"/>
        <end position="797"/>
    </location>
</feature>
<keyword evidence="7" id="KW-0732">Signal</keyword>
<name>A0A1I8PBP2_STOCA</name>
<dbReference type="InterPro" id="IPR046338">
    <property type="entry name" value="GAIN_dom_sf"/>
</dbReference>
<dbReference type="GO" id="GO:0004930">
    <property type="term" value="F:G protein-coupled receptor activity"/>
    <property type="evidence" value="ECO:0007669"/>
    <property type="project" value="InterPro"/>
</dbReference>
<evidence type="ECO:0000256" key="1">
    <source>
        <dbReference type="ARBA" id="ARBA00004141"/>
    </source>
</evidence>
<dbReference type="CDD" id="cd15040">
    <property type="entry name" value="7tmB2_Adhesion"/>
    <property type="match status" value="1"/>
</dbReference>
<dbReference type="OrthoDB" id="10037534at2759"/>
<reference evidence="9" key="1">
    <citation type="submission" date="2020-05" db="UniProtKB">
        <authorList>
            <consortium name="EnsemblMetazoa"/>
        </authorList>
    </citation>
    <scope>IDENTIFICATION</scope>
    <source>
        <strain evidence="9">USDA</strain>
    </source>
</reference>
<dbReference type="STRING" id="35570.A0A1I8PBP2"/>
<dbReference type="PRINTS" id="PR00249">
    <property type="entry name" value="GPCRSECRETIN"/>
</dbReference>
<feature type="transmembrane region" description="Helical" evidence="6">
    <location>
        <begin position="645"/>
        <end position="663"/>
    </location>
</feature>
<evidence type="ECO:0000256" key="4">
    <source>
        <dbReference type="ARBA" id="ARBA00023136"/>
    </source>
</evidence>
<evidence type="ECO:0000256" key="5">
    <source>
        <dbReference type="SAM" id="MobiDB-lite"/>
    </source>
</evidence>
<feature type="transmembrane region" description="Helical" evidence="6">
    <location>
        <begin position="844"/>
        <end position="866"/>
    </location>
</feature>
<dbReference type="InterPro" id="IPR053066">
    <property type="entry name" value="ADGR_G7"/>
</dbReference>
<feature type="chain" id="PRO_5009326505" description="G-protein coupled receptors family 2 profile 2 domain-containing protein" evidence="7">
    <location>
        <begin position="23"/>
        <end position="922"/>
    </location>
</feature>
<dbReference type="PANTHER" id="PTHR47767:SF1">
    <property type="entry name" value="ADHESION G PROTEIN-COUPLED RECEPTOR G7"/>
    <property type="match status" value="1"/>
</dbReference>
<feature type="compositionally biased region" description="Polar residues" evidence="5">
    <location>
        <begin position="893"/>
        <end position="905"/>
    </location>
</feature>
<dbReference type="GO" id="GO:0007166">
    <property type="term" value="P:cell surface receptor signaling pathway"/>
    <property type="evidence" value="ECO:0007669"/>
    <property type="project" value="InterPro"/>
</dbReference>
<sequence>MKILWSTLVGALFCHLAAMAWTLPKDMHLQDHLRPVVRDEASAVEDDSIELPRTTTLRSTSVTSPTLTNYLYCEQEQYIHEFINESNQSQMLWVTWNRTKAGENAVLPNMCSVANGLPLRRRCYVVASLKRAQWEPHENNTVMIQCHRSMFCEEEQFEHFYIEGEDHLQPHVNVWKRTRINQKATLKDICLKPNGLPLTRKCLYNAQSRKAQWAEIKNFQQFRCLRITEQPIISNDLNTLLSNVSGLSTSRATDAKSRRESSRQLINLLENPHQRRLPVDIHLTNEILKGLITDFPDPELSADVLHITHNLMASEPNVLLMSAELNATNSLLDTFESYMDNIGDKFVSQGHCGNMTLYTHPPSDKNLSTAAPIVEVINTHLPIGVYAHVSGNISVFFVNPQCAGISGIAIYPSKLFAKQRNLQGVNYDSFNDFHYRFIALNESAQELLHDSDLQVAAFVPLTMWEHLLEHFSMMHRSPVLVFKVYAHDGLFVEATTMRLRKPDSKVLSISIPGYEAQLPENLPFLLRQHGSTSVENSRDPNTGCGYWNYSTWTSVGVQTTNKPQTISKNPLLLCYTNHLTQFSYLVGGNFKQNDFTDEILITSVHQEALDIISLVGCSLSLLGLIGIWITAAVFKSWRAQASNKVLLNLCVALTLQMVLFLFVNTDDVSEALVESHHYTKCVFVGALLQYSILVLFTWMLLIAFLQFQRYVTVIGIQRPKHYIAKSAILAWGLPLIPTILVATIDPKSYVPPEYQLVTDTGICYPSGPGLHFGVILPVSLIVAANLAIFIYVFYSISRTLSMSLQRSEKKLLVKQIRLSILLFFLLGLSWIFGLFAFMKMGIVFSYLFCLTATMQGFVLFVYFVILDEGARKCWQKVLCPHRAQKAHEKAKESQSMTTASTSNGAELSRNNDRSHSIKNLMT</sequence>
<accession>A0A1I8PBP2</accession>
<feature type="region of interest" description="Disordered" evidence="5">
    <location>
        <begin position="889"/>
        <end position="922"/>
    </location>
</feature>
<dbReference type="Pfam" id="PF00002">
    <property type="entry name" value="7tm_2"/>
    <property type="match status" value="1"/>
</dbReference>
<feature type="transmembrane region" description="Helical" evidence="6">
    <location>
        <begin position="611"/>
        <end position="633"/>
    </location>
</feature>
<keyword evidence="10" id="KW-1185">Reference proteome</keyword>
<comment type="subcellular location">
    <subcellularLocation>
        <location evidence="1">Membrane</location>
        <topology evidence="1">Multi-pass membrane protein</topology>
    </subcellularLocation>
</comment>
<feature type="transmembrane region" description="Helical" evidence="6">
    <location>
        <begin position="683"/>
        <end position="705"/>
    </location>
</feature>
<evidence type="ECO:0000256" key="6">
    <source>
        <dbReference type="SAM" id="Phobius"/>
    </source>
</evidence>
<evidence type="ECO:0000313" key="9">
    <source>
        <dbReference type="EnsemblMetazoa" id="SCAU006637-PA"/>
    </source>
</evidence>
<keyword evidence="3 6" id="KW-1133">Transmembrane helix</keyword>
<dbReference type="Proteomes" id="UP000095300">
    <property type="component" value="Unassembled WGS sequence"/>
</dbReference>
<dbReference type="FunFam" id="1.20.1070.10:FF:000290">
    <property type="entry name" value="GG11888"/>
    <property type="match status" value="1"/>
</dbReference>
<feature type="domain" description="G-protein coupled receptors family 2 profile 2" evidence="8">
    <location>
        <begin position="609"/>
        <end position="867"/>
    </location>
</feature>